<evidence type="ECO:0000313" key="10">
    <source>
        <dbReference type="EMBL" id="KAJ3254942.1"/>
    </source>
</evidence>
<evidence type="ECO:0000256" key="6">
    <source>
        <dbReference type="ARBA" id="ARBA00022989"/>
    </source>
</evidence>
<keyword evidence="11" id="KW-1185">Reference proteome</keyword>
<sequence>MEEFITDPDDWPQVIKLGNQFSKRPSPLYYHLIYMGAKYTSVLMTTPFENALVLKQMQFRGKSEEQEQIVDVDGYLVPADELNQFQIQSLATTWTIFGSIIYSKDEGFASLWKGRLNVNLRAQNTSKRHYRKYRTTLHALSTIISEEYPDSFFGIYFTPHLFIPTLLFHTLSPVFQNCTPFIVDRIFGSTSSLLFTATELGVSIVEALVMLPIETIRRRLQCQVIRKAPKTEKDDREFIGCVSLSKIPYTGIMDAFYRISSEEGGIRELYRGLRVRVVGSIMVALLQALTRLIEE</sequence>
<dbReference type="InterPro" id="IPR023395">
    <property type="entry name" value="MCP_dom_sf"/>
</dbReference>
<dbReference type="Proteomes" id="UP001210925">
    <property type="component" value="Unassembled WGS sequence"/>
</dbReference>
<dbReference type="PROSITE" id="PS50920">
    <property type="entry name" value="SOLCAR"/>
    <property type="match status" value="1"/>
</dbReference>
<evidence type="ECO:0000256" key="2">
    <source>
        <dbReference type="ARBA" id="ARBA00006375"/>
    </source>
</evidence>
<organism evidence="10 11">
    <name type="scientific">Boothiomyces macroporosus</name>
    <dbReference type="NCBI Taxonomy" id="261099"/>
    <lineage>
        <taxon>Eukaryota</taxon>
        <taxon>Fungi</taxon>
        <taxon>Fungi incertae sedis</taxon>
        <taxon>Chytridiomycota</taxon>
        <taxon>Chytridiomycota incertae sedis</taxon>
        <taxon>Chytridiomycetes</taxon>
        <taxon>Rhizophydiales</taxon>
        <taxon>Terramycetaceae</taxon>
        <taxon>Boothiomyces</taxon>
    </lineage>
</organism>
<evidence type="ECO:0008006" key="12">
    <source>
        <dbReference type="Google" id="ProtNLM"/>
    </source>
</evidence>
<dbReference type="Pfam" id="PF00153">
    <property type="entry name" value="Mito_carr"/>
    <property type="match status" value="1"/>
</dbReference>
<dbReference type="GO" id="GO:0016020">
    <property type="term" value="C:membrane"/>
    <property type="evidence" value="ECO:0007669"/>
    <property type="project" value="UniProtKB-SubCell"/>
</dbReference>
<comment type="subcellular location">
    <subcellularLocation>
        <location evidence="1">Membrane</location>
        <topology evidence="1">Multi-pass membrane protein</topology>
    </subcellularLocation>
</comment>
<proteinExistence type="inferred from homology"/>
<accession>A0AAD5Y1X1</accession>
<evidence type="ECO:0000256" key="9">
    <source>
        <dbReference type="RuleBase" id="RU000488"/>
    </source>
</evidence>
<dbReference type="InterPro" id="IPR052217">
    <property type="entry name" value="Mito/Peroxisomal_Carrier"/>
</dbReference>
<comment type="caution">
    <text evidence="10">The sequence shown here is derived from an EMBL/GenBank/DDBJ whole genome shotgun (WGS) entry which is preliminary data.</text>
</comment>
<evidence type="ECO:0000256" key="4">
    <source>
        <dbReference type="ARBA" id="ARBA00022692"/>
    </source>
</evidence>
<dbReference type="EMBL" id="JADGKB010000075">
    <property type="protein sequence ID" value="KAJ3254942.1"/>
    <property type="molecule type" value="Genomic_DNA"/>
</dbReference>
<dbReference type="Gene3D" id="1.50.40.10">
    <property type="entry name" value="Mitochondrial carrier domain"/>
    <property type="match status" value="1"/>
</dbReference>
<protein>
    <recommendedName>
        <fullName evidence="12">Mitochondrial carrier</fullName>
    </recommendedName>
</protein>
<evidence type="ECO:0000256" key="8">
    <source>
        <dbReference type="PROSITE-ProRule" id="PRU00282"/>
    </source>
</evidence>
<dbReference type="PANTHER" id="PTHR45939">
    <property type="entry name" value="PEROXISOMAL MEMBRANE PROTEIN PMP34-RELATED"/>
    <property type="match status" value="1"/>
</dbReference>
<keyword evidence="4 8" id="KW-0812">Transmembrane</keyword>
<dbReference type="AlphaFoldDB" id="A0AAD5Y1X1"/>
<evidence type="ECO:0000256" key="7">
    <source>
        <dbReference type="ARBA" id="ARBA00023136"/>
    </source>
</evidence>
<keyword evidence="6" id="KW-1133">Transmembrane helix</keyword>
<evidence type="ECO:0000256" key="1">
    <source>
        <dbReference type="ARBA" id="ARBA00004141"/>
    </source>
</evidence>
<keyword evidence="5" id="KW-0677">Repeat</keyword>
<comment type="similarity">
    <text evidence="2 9">Belongs to the mitochondrial carrier (TC 2.A.29) family.</text>
</comment>
<gene>
    <name evidence="10" type="ORF">HK103_006739</name>
</gene>
<evidence type="ECO:0000313" key="11">
    <source>
        <dbReference type="Proteomes" id="UP001210925"/>
    </source>
</evidence>
<evidence type="ECO:0000256" key="3">
    <source>
        <dbReference type="ARBA" id="ARBA00022448"/>
    </source>
</evidence>
<keyword evidence="7 8" id="KW-0472">Membrane</keyword>
<keyword evidence="3 9" id="KW-0813">Transport</keyword>
<dbReference type="SUPFAM" id="SSF103506">
    <property type="entry name" value="Mitochondrial carrier"/>
    <property type="match status" value="1"/>
</dbReference>
<feature type="repeat" description="Solcar" evidence="8">
    <location>
        <begin position="190"/>
        <end position="295"/>
    </location>
</feature>
<dbReference type="InterPro" id="IPR018108">
    <property type="entry name" value="MCP_transmembrane"/>
</dbReference>
<name>A0AAD5Y1X1_9FUNG</name>
<reference evidence="10" key="1">
    <citation type="submission" date="2020-05" db="EMBL/GenBank/DDBJ databases">
        <title>Phylogenomic resolution of chytrid fungi.</title>
        <authorList>
            <person name="Stajich J.E."/>
            <person name="Amses K."/>
            <person name="Simmons R."/>
            <person name="Seto K."/>
            <person name="Myers J."/>
            <person name="Bonds A."/>
            <person name="Quandt C.A."/>
            <person name="Barry K."/>
            <person name="Liu P."/>
            <person name="Grigoriev I."/>
            <person name="Longcore J.E."/>
            <person name="James T.Y."/>
        </authorList>
    </citation>
    <scope>NUCLEOTIDE SEQUENCE</scope>
    <source>
        <strain evidence="10">PLAUS21</strain>
    </source>
</reference>
<dbReference type="GO" id="GO:0015217">
    <property type="term" value="F:ADP transmembrane transporter activity"/>
    <property type="evidence" value="ECO:0007669"/>
    <property type="project" value="TreeGrafter"/>
</dbReference>
<evidence type="ECO:0000256" key="5">
    <source>
        <dbReference type="ARBA" id="ARBA00022737"/>
    </source>
</evidence>